<dbReference type="EMBL" id="AYUF01000489">
    <property type="protein sequence ID" value="ETK01207.1"/>
    <property type="molecule type" value="Genomic_DNA"/>
</dbReference>
<comment type="subcellular location">
    <subcellularLocation>
        <location evidence="5">Cytoplasm</location>
    </subcellularLocation>
    <subcellularLocation>
        <location evidence="1">Membrane</location>
    </subcellularLocation>
</comment>
<dbReference type="HAMAP" id="MF_00057">
    <property type="entry name" value="KdsB"/>
    <property type="match status" value="1"/>
</dbReference>
<comment type="pathway">
    <text evidence="5">Nucleotide-sugar biosynthesis; CMP-3-deoxy-D-manno-octulosonate biosynthesis; CMP-3-deoxy-D-manno-octulosonate from 3-deoxy-D-manno-octulosonate and CTP: step 1/1.</text>
</comment>
<dbReference type="SUPFAM" id="SSF53448">
    <property type="entry name" value="Nucleotide-diphospho-sugar transferases"/>
    <property type="match status" value="1"/>
</dbReference>
<dbReference type="InterPro" id="IPR029044">
    <property type="entry name" value="Nucleotide-diphossugar_trans"/>
</dbReference>
<dbReference type="FunFam" id="3.90.550.10:FF:000011">
    <property type="entry name" value="3-deoxy-manno-octulosonate cytidylyltransferase"/>
    <property type="match status" value="1"/>
</dbReference>
<sequence>MKFLGIIPARYASTRFPGKPLADLGGKPMIQRVYERVRPTVDELWVATDDERIRQAVEAFGGDVVMTSDTHRSGTDRCREACDKVGATADVVINIQGDEPFIRPEQIEQLKRCFDAPDVRIATLAKAFEPDGDFEQTLFNPNTPKVAFDIHGDALYFSRSIIPYIRGAVYTEWLRRHTFYKHIGLYAYRAETLRAITLLPQSSLEKAESLEQLRWLENGYRIRVAVTPYDTVGIDTPDDLARAVALLT</sequence>
<evidence type="ECO:0000256" key="2">
    <source>
        <dbReference type="ARBA" id="ARBA00022679"/>
    </source>
</evidence>
<dbReference type="Proteomes" id="UP000018837">
    <property type="component" value="Unassembled WGS sequence"/>
</dbReference>
<dbReference type="Gene3D" id="3.90.550.10">
    <property type="entry name" value="Spore Coat Polysaccharide Biosynthesis Protein SpsA, Chain A"/>
    <property type="match status" value="1"/>
</dbReference>
<comment type="similarity">
    <text evidence="5">Belongs to the KdsB family.</text>
</comment>
<keyword evidence="2 5" id="KW-0808">Transferase</keyword>
<evidence type="ECO:0000256" key="3">
    <source>
        <dbReference type="ARBA" id="ARBA00022695"/>
    </source>
</evidence>
<dbReference type="Pfam" id="PF02348">
    <property type="entry name" value="CTP_transf_3"/>
    <property type="match status" value="1"/>
</dbReference>
<dbReference type="PANTHER" id="PTHR42866">
    <property type="entry name" value="3-DEOXY-MANNO-OCTULOSONATE CYTIDYLYLTRANSFERASE"/>
    <property type="match status" value="1"/>
</dbReference>
<dbReference type="EC" id="2.7.7.38" evidence="5"/>
<name>W2C417_9BACT</name>
<dbReference type="AlphaFoldDB" id="W2C417"/>
<dbReference type="NCBIfam" id="NF009905">
    <property type="entry name" value="PRK13368.1"/>
    <property type="match status" value="1"/>
</dbReference>
<dbReference type="NCBIfam" id="TIGR00466">
    <property type="entry name" value="kdsB"/>
    <property type="match status" value="1"/>
</dbReference>
<dbReference type="PATRIC" id="fig|1411148.3.peg.1783"/>
<evidence type="ECO:0000313" key="7">
    <source>
        <dbReference type="Proteomes" id="UP000018837"/>
    </source>
</evidence>
<comment type="caution">
    <text evidence="6">The sequence shown here is derived from an EMBL/GenBank/DDBJ whole genome shotgun (WGS) entry which is preliminary data.</text>
</comment>
<protein>
    <recommendedName>
        <fullName evidence="5">3-deoxy-manno-octulosonate cytidylyltransferase</fullName>
        <ecNumber evidence="5">2.7.7.38</ecNumber>
    </recommendedName>
    <alternativeName>
        <fullName evidence="5">CMP-2-keto-3-deoxyoctulosonic acid synthase</fullName>
        <shortName evidence="5">CKS</shortName>
        <shortName evidence="5">CMP-KDO synthase</shortName>
    </alternativeName>
</protein>
<proteinExistence type="inferred from homology"/>
<comment type="catalytic activity">
    <reaction evidence="5">
        <text>3-deoxy-alpha-D-manno-oct-2-ulosonate + CTP = CMP-3-deoxy-beta-D-manno-octulosonate + diphosphate</text>
        <dbReference type="Rhea" id="RHEA:23448"/>
        <dbReference type="ChEBI" id="CHEBI:33019"/>
        <dbReference type="ChEBI" id="CHEBI:37563"/>
        <dbReference type="ChEBI" id="CHEBI:85986"/>
        <dbReference type="ChEBI" id="CHEBI:85987"/>
        <dbReference type="EC" id="2.7.7.38"/>
    </reaction>
</comment>
<keyword evidence="4 5" id="KW-0448">Lipopolysaccharide biosynthesis</keyword>
<accession>W2C417</accession>
<dbReference type="UniPathway" id="UPA00358">
    <property type="reaction ID" value="UER00476"/>
</dbReference>
<keyword evidence="5" id="KW-0963">Cytoplasm</keyword>
<dbReference type="GO" id="GO:0008690">
    <property type="term" value="F:3-deoxy-manno-octulosonate cytidylyltransferase activity"/>
    <property type="evidence" value="ECO:0007669"/>
    <property type="project" value="UniProtKB-UniRule"/>
</dbReference>
<dbReference type="InterPro" id="IPR004528">
    <property type="entry name" value="KdsB"/>
</dbReference>
<evidence type="ECO:0000256" key="1">
    <source>
        <dbReference type="ARBA" id="ARBA00004370"/>
    </source>
</evidence>
<evidence type="ECO:0000256" key="5">
    <source>
        <dbReference type="HAMAP-Rule" id="MF_00057"/>
    </source>
</evidence>
<reference evidence="6 7" key="1">
    <citation type="submission" date="2013-11" db="EMBL/GenBank/DDBJ databases">
        <title>Single cell genomics of uncultured Tannerella BU063 (oral taxon 286).</title>
        <authorList>
            <person name="Beall C.J."/>
            <person name="Campbell A.G."/>
            <person name="Griffen A.L."/>
            <person name="Podar M."/>
            <person name="Leys E.J."/>
        </authorList>
    </citation>
    <scope>NUCLEOTIDE SEQUENCE [LARGE SCALE GENOMIC DNA]</scope>
    <source>
        <strain evidence="6">Cell 2</strain>
    </source>
</reference>
<evidence type="ECO:0000313" key="6">
    <source>
        <dbReference type="EMBL" id="ETK01207.1"/>
    </source>
</evidence>
<keyword evidence="3 5" id="KW-0548">Nucleotidyltransferase</keyword>
<dbReference type="InterPro" id="IPR003329">
    <property type="entry name" value="Cytidylyl_trans"/>
</dbReference>
<evidence type="ECO:0000256" key="4">
    <source>
        <dbReference type="ARBA" id="ARBA00022985"/>
    </source>
</evidence>
<dbReference type="PANTHER" id="PTHR42866:SF2">
    <property type="entry name" value="3-DEOXY-MANNO-OCTULOSONATE CYTIDYLYLTRANSFERASE, MITOCHONDRIAL"/>
    <property type="match status" value="1"/>
</dbReference>
<dbReference type="NCBIfam" id="NF003950">
    <property type="entry name" value="PRK05450.1-3"/>
    <property type="match status" value="1"/>
</dbReference>
<dbReference type="NCBIfam" id="NF003952">
    <property type="entry name" value="PRK05450.1-5"/>
    <property type="match status" value="1"/>
</dbReference>
<comment type="function">
    <text evidence="5">Activates KDO (a required 8-carbon sugar) for incorporation into bacterial lipopolysaccharide in Gram-negative bacteria.</text>
</comment>
<dbReference type="CDD" id="cd02517">
    <property type="entry name" value="CMP-KDO-Synthetase"/>
    <property type="match status" value="1"/>
</dbReference>
<dbReference type="GO" id="GO:0009103">
    <property type="term" value="P:lipopolysaccharide biosynthetic process"/>
    <property type="evidence" value="ECO:0007669"/>
    <property type="project" value="UniProtKB-UniRule"/>
</dbReference>
<dbReference type="GO" id="GO:0005829">
    <property type="term" value="C:cytosol"/>
    <property type="evidence" value="ECO:0007669"/>
    <property type="project" value="TreeGrafter"/>
</dbReference>
<dbReference type="GO" id="GO:0016020">
    <property type="term" value="C:membrane"/>
    <property type="evidence" value="ECO:0007669"/>
    <property type="project" value="UniProtKB-SubCell"/>
</dbReference>
<dbReference type="GO" id="GO:0033468">
    <property type="term" value="P:CMP-keto-3-deoxy-D-manno-octulosonic acid biosynthetic process"/>
    <property type="evidence" value="ECO:0007669"/>
    <property type="project" value="UniProtKB-UniRule"/>
</dbReference>
<gene>
    <name evidence="5" type="primary">kdsB</name>
    <name evidence="6" type="ORF">N425_10955</name>
</gene>
<organism evidence="6 7">
    <name type="scientific">Tannerella sp. oral taxon BU063 isolate Cell 2</name>
    <dbReference type="NCBI Taxonomy" id="1411148"/>
    <lineage>
        <taxon>Bacteria</taxon>
        <taxon>Pseudomonadati</taxon>
        <taxon>Bacteroidota</taxon>
        <taxon>Bacteroidia</taxon>
        <taxon>Bacteroidales</taxon>
        <taxon>Tannerellaceae</taxon>
        <taxon>Tannerella</taxon>
    </lineage>
</organism>